<keyword evidence="3" id="KW-1185">Reference proteome</keyword>
<proteinExistence type="predicted"/>
<name>A0AA40K7W5_9PEZI</name>
<gene>
    <name evidence="2" type="ORF">B0T21DRAFT_407173</name>
</gene>
<evidence type="ECO:0000313" key="2">
    <source>
        <dbReference type="EMBL" id="KAK0748682.1"/>
    </source>
</evidence>
<organism evidence="2 3">
    <name type="scientific">Apiosordaria backusii</name>
    <dbReference type="NCBI Taxonomy" id="314023"/>
    <lineage>
        <taxon>Eukaryota</taxon>
        <taxon>Fungi</taxon>
        <taxon>Dikarya</taxon>
        <taxon>Ascomycota</taxon>
        <taxon>Pezizomycotina</taxon>
        <taxon>Sordariomycetes</taxon>
        <taxon>Sordariomycetidae</taxon>
        <taxon>Sordariales</taxon>
        <taxon>Lasiosphaeriaceae</taxon>
        <taxon>Apiosordaria</taxon>
    </lineage>
</organism>
<keyword evidence="1" id="KW-1133">Transmembrane helix</keyword>
<evidence type="ECO:0000313" key="3">
    <source>
        <dbReference type="Proteomes" id="UP001172159"/>
    </source>
</evidence>
<keyword evidence="1" id="KW-0812">Transmembrane</keyword>
<dbReference type="PANTHER" id="PTHR35043:SF9">
    <property type="match status" value="1"/>
</dbReference>
<reference evidence="2" key="1">
    <citation type="submission" date="2023-06" db="EMBL/GenBank/DDBJ databases">
        <title>Genome-scale phylogeny and comparative genomics of the fungal order Sordariales.</title>
        <authorList>
            <consortium name="Lawrence Berkeley National Laboratory"/>
            <person name="Hensen N."/>
            <person name="Bonometti L."/>
            <person name="Westerberg I."/>
            <person name="Brannstrom I.O."/>
            <person name="Guillou S."/>
            <person name="Cros-Aarteil S."/>
            <person name="Calhoun S."/>
            <person name="Haridas S."/>
            <person name="Kuo A."/>
            <person name="Mondo S."/>
            <person name="Pangilinan J."/>
            <person name="Riley R."/>
            <person name="Labutti K."/>
            <person name="Andreopoulos B."/>
            <person name="Lipzen A."/>
            <person name="Chen C."/>
            <person name="Yanf M."/>
            <person name="Daum C."/>
            <person name="Ng V."/>
            <person name="Clum A."/>
            <person name="Steindorff A."/>
            <person name="Ohm R."/>
            <person name="Martin F."/>
            <person name="Silar P."/>
            <person name="Natvig D."/>
            <person name="Lalanne C."/>
            <person name="Gautier V."/>
            <person name="Ament-Velasquez S.L."/>
            <person name="Kruys A."/>
            <person name="Hutchinson M.I."/>
            <person name="Powell A.J."/>
            <person name="Barry K."/>
            <person name="Miller A.N."/>
            <person name="Grigoriev I.V."/>
            <person name="Debuchy R."/>
            <person name="Gladieux P."/>
            <person name="Thoren M.H."/>
            <person name="Johannesson H."/>
        </authorList>
    </citation>
    <scope>NUCLEOTIDE SEQUENCE</scope>
    <source>
        <strain evidence="2">CBS 540.89</strain>
    </source>
</reference>
<feature type="transmembrane region" description="Helical" evidence="1">
    <location>
        <begin position="583"/>
        <end position="600"/>
    </location>
</feature>
<feature type="transmembrane region" description="Helical" evidence="1">
    <location>
        <begin position="494"/>
        <end position="516"/>
    </location>
</feature>
<protein>
    <submittedName>
        <fullName evidence="2">Uncharacterized protein</fullName>
    </submittedName>
</protein>
<sequence>MGLEFGAASNHTVWQPEPRGRGTYGILSSCVITMILCVWTAVHLNLPEHHGHSYKYLPSFQTVRKIWWMLLGLFAPEIVAWTAYEQHRKARRLYYIVKGILGEELPSSKYERFKNWLGQQGGGKKRNDIEKGKGTDRDNVVEMLKDGERVLAASDNDGTMLAGMRPMRTQPFDPASDSCSVEGKRAPISGAVEAGTASSVENATTQPTMVDLTRGRKHVWTMTHSHYAIMGGFAFDSRNIGDGSDFLPGKRKRVTLTAAGLVELLRAAPHLLPDISEGYIKDKSKANNLAKIIVCLQASWFAAQCVSRMALGMTISLLELNTFAHAICALISYLLWWQKPLDVEEPTLVLGKDADLVCAGLCIQTNLGSELSLRPQTGVDFESFLPQYEAGLFHYLYDYQDVAASELQGNRTMPGFSLVEDSLNWLRKHRPDEYLPLSNHPDLLRFRKAKECYIQYARSMTELWARDGEWWLVDRARNWPNSNTKLHVSSDRRLLQSMSFSLFIAGLAYGGLHLLAWSPPVQTVTEVLLWRISGIAIIAWGAILEAFAFFSYLPLERDLRVLDHFTASFKALFTRFMPERVQVFLGTMLALYVGYAMLLYPSSRIYLVVECFNSVRYLPESAFETPHWAEYLPHFG</sequence>
<keyword evidence="1" id="KW-0472">Membrane</keyword>
<feature type="transmembrane region" description="Helical" evidence="1">
    <location>
        <begin position="66"/>
        <end position="84"/>
    </location>
</feature>
<feature type="transmembrane region" description="Helical" evidence="1">
    <location>
        <begin position="24"/>
        <end position="46"/>
    </location>
</feature>
<dbReference type="EMBL" id="JAUKTV010000001">
    <property type="protein sequence ID" value="KAK0748682.1"/>
    <property type="molecule type" value="Genomic_DNA"/>
</dbReference>
<feature type="transmembrane region" description="Helical" evidence="1">
    <location>
        <begin position="317"/>
        <end position="336"/>
    </location>
</feature>
<comment type="caution">
    <text evidence="2">The sequence shown here is derived from an EMBL/GenBank/DDBJ whole genome shotgun (WGS) entry which is preliminary data.</text>
</comment>
<evidence type="ECO:0000256" key="1">
    <source>
        <dbReference type="SAM" id="Phobius"/>
    </source>
</evidence>
<dbReference type="Proteomes" id="UP001172159">
    <property type="component" value="Unassembled WGS sequence"/>
</dbReference>
<accession>A0AA40K7W5</accession>
<dbReference type="PANTHER" id="PTHR35043">
    <property type="entry name" value="TRANSCRIPTION FACTOR DOMAIN-CONTAINING PROTEIN"/>
    <property type="match status" value="1"/>
</dbReference>
<dbReference type="AlphaFoldDB" id="A0AA40K7W5"/>
<feature type="transmembrane region" description="Helical" evidence="1">
    <location>
        <begin position="528"/>
        <end position="550"/>
    </location>
</feature>